<evidence type="ECO:0000313" key="2">
    <source>
        <dbReference type="Proteomes" id="UP000054166"/>
    </source>
</evidence>
<accession>A0A0C3FX34</accession>
<proteinExistence type="predicted"/>
<dbReference type="AlphaFoldDB" id="A0A0C3FX34"/>
<name>A0A0C3FX34_PILCF</name>
<dbReference type="STRING" id="765440.A0A0C3FX34"/>
<keyword evidence="2" id="KW-1185">Reference proteome</keyword>
<reference evidence="2" key="2">
    <citation type="submission" date="2015-01" db="EMBL/GenBank/DDBJ databases">
        <title>Evolutionary Origins and Diversification of the Mycorrhizal Mutualists.</title>
        <authorList>
            <consortium name="DOE Joint Genome Institute"/>
            <consortium name="Mycorrhizal Genomics Consortium"/>
            <person name="Kohler A."/>
            <person name="Kuo A."/>
            <person name="Nagy L.G."/>
            <person name="Floudas D."/>
            <person name="Copeland A."/>
            <person name="Barry K.W."/>
            <person name="Cichocki N."/>
            <person name="Veneault-Fourrey C."/>
            <person name="LaButti K."/>
            <person name="Lindquist E.A."/>
            <person name="Lipzen A."/>
            <person name="Lundell T."/>
            <person name="Morin E."/>
            <person name="Murat C."/>
            <person name="Riley R."/>
            <person name="Ohm R."/>
            <person name="Sun H."/>
            <person name="Tunlid A."/>
            <person name="Henrissat B."/>
            <person name="Grigoriev I.V."/>
            <person name="Hibbett D.S."/>
            <person name="Martin F."/>
        </authorList>
    </citation>
    <scope>NUCLEOTIDE SEQUENCE [LARGE SCALE GENOMIC DNA]</scope>
    <source>
        <strain evidence="2">F 1598</strain>
    </source>
</reference>
<feature type="non-terminal residue" evidence="1">
    <location>
        <position position="1"/>
    </location>
</feature>
<gene>
    <name evidence="1" type="ORF">PILCRDRAFT_68465</name>
</gene>
<dbReference type="Proteomes" id="UP000054166">
    <property type="component" value="Unassembled WGS sequence"/>
</dbReference>
<dbReference type="HOGENOM" id="CLU_067622_0_1_1"/>
<protein>
    <submittedName>
        <fullName evidence="1">Uncharacterized protein</fullName>
    </submittedName>
</protein>
<dbReference type="EMBL" id="KN832988">
    <property type="protein sequence ID" value="KIM84094.1"/>
    <property type="molecule type" value="Genomic_DNA"/>
</dbReference>
<reference evidence="1 2" key="1">
    <citation type="submission" date="2014-04" db="EMBL/GenBank/DDBJ databases">
        <authorList>
            <consortium name="DOE Joint Genome Institute"/>
            <person name="Kuo A."/>
            <person name="Tarkka M."/>
            <person name="Buscot F."/>
            <person name="Kohler A."/>
            <person name="Nagy L.G."/>
            <person name="Floudas D."/>
            <person name="Copeland A."/>
            <person name="Barry K.W."/>
            <person name="Cichocki N."/>
            <person name="Veneault-Fourrey C."/>
            <person name="LaButti K."/>
            <person name="Lindquist E.A."/>
            <person name="Lipzen A."/>
            <person name="Lundell T."/>
            <person name="Morin E."/>
            <person name="Murat C."/>
            <person name="Sun H."/>
            <person name="Tunlid A."/>
            <person name="Henrissat B."/>
            <person name="Grigoriev I.V."/>
            <person name="Hibbett D.S."/>
            <person name="Martin F."/>
            <person name="Nordberg H.P."/>
            <person name="Cantor M.N."/>
            <person name="Hua S.X."/>
        </authorList>
    </citation>
    <scope>NUCLEOTIDE SEQUENCE [LARGE SCALE GENOMIC DNA]</scope>
    <source>
        <strain evidence="1 2">F 1598</strain>
    </source>
</reference>
<sequence>ERPSTWRLIYEGNGLANPEEIMMRVQGIISLKDLPPLTNKPRSVQLWTNIHLRQAVSLTGLGTEKFEQSIDAIIHIHTIFSRTFKDGLLDPWLLSAFKDHNAIDISNRYFTSHRQSPNTVQLPFHKLVDPDRILEGMVDRDIVHSEENDVQYFELNTKNGDTREQYIRTDPTKFRIGDHVEVQMSFVGVPLKGGKVQMMAVLRALTLLDCRHSMVGIIWNIRRMTTLTQ</sequence>
<evidence type="ECO:0000313" key="1">
    <source>
        <dbReference type="EMBL" id="KIM84094.1"/>
    </source>
</evidence>
<organism evidence="1 2">
    <name type="scientific">Piloderma croceum (strain F 1598)</name>
    <dbReference type="NCBI Taxonomy" id="765440"/>
    <lineage>
        <taxon>Eukaryota</taxon>
        <taxon>Fungi</taxon>
        <taxon>Dikarya</taxon>
        <taxon>Basidiomycota</taxon>
        <taxon>Agaricomycotina</taxon>
        <taxon>Agaricomycetes</taxon>
        <taxon>Agaricomycetidae</taxon>
        <taxon>Atheliales</taxon>
        <taxon>Atheliaceae</taxon>
        <taxon>Piloderma</taxon>
    </lineage>
</organism>
<dbReference type="InParanoid" id="A0A0C3FX34"/>
<dbReference type="OrthoDB" id="3269456at2759"/>